<feature type="transmembrane region" description="Helical" evidence="2">
    <location>
        <begin position="106"/>
        <end position="123"/>
    </location>
</feature>
<keyword evidence="2" id="KW-0472">Membrane</keyword>
<dbReference type="Pfam" id="PF04304">
    <property type="entry name" value="DUF454"/>
    <property type="match status" value="1"/>
</dbReference>
<dbReference type="InterPro" id="IPR007401">
    <property type="entry name" value="DUF454"/>
</dbReference>
<organism evidence="3">
    <name type="scientific">Candidatus Kentrum sp. FW</name>
    <dbReference type="NCBI Taxonomy" id="2126338"/>
    <lineage>
        <taxon>Bacteria</taxon>
        <taxon>Pseudomonadati</taxon>
        <taxon>Pseudomonadota</taxon>
        <taxon>Gammaproteobacteria</taxon>
        <taxon>Candidatus Kentrum</taxon>
    </lineage>
</organism>
<feature type="region of interest" description="Disordered" evidence="1">
    <location>
        <begin position="129"/>
        <end position="161"/>
    </location>
</feature>
<dbReference type="AlphaFoldDB" id="A0A450T958"/>
<keyword evidence="2" id="KW-0812">Transmembrane</keyword>
<protein>
    <recommendedName>
        <fullName evidence="4">Inner membrane protein</fullName>
    </recommendedName>
</protein>
<evidence type="ECO:0008006" key="4">
    <source>
        <dbReference type="Google" id="ProtNLM"/>
    </source>
</evidence>
<dbReference type="PANTHER" id="PTHR35813">
    <property type="entry name" value="INNER MEMBRANE PROTEIN YBAN"/>
    <property type="match status" value="1"/>
</dbReference>
<proteinExistence type="predicted"/>
<feature type="compositionally biased region" description="Low complexity" evidence="1">
    <location>
        <begin position="130"/>
        <end position="140"/>
    </location>
</feature>
<dbReference type="EMBL" id="CAADEW010000143">
    <property type="protein sequence ID" value="VFJ63221.1"/>
    <property type="molecule type" value="Genomic_DNA"/>
</dbReference>
<reference evidence="3" key="1">
    <citation type="submission" date="2019-02" db="EMBL/GenBank/DDBJ databases">
        <authorList>
            <person name="Gruber-Vodicka R. H."/>
            <person name="Seah K. B. B."/>
        </authorList>
    </citation>
    <scope>NUCLEOTIDE SEQUENCE</scope>
    <source>
        <strain evidence="3">BECK_BZ15</strain>
    </source>
</reference>
<feature type="compositionally biased region" description="Basic and acidic residues" evidence="1">
    <location>
        <begin position="146"/>
        <end position="161"/>
    </location>
</feature>
<dbReference type="GO" id="GO:0005886">
    <property type="term" value="C:plasma membrane"/>
    <property type="evidence" value="ECO:0007669"/>
    <property type="project" value="TreeGrafter"/>
</dbReference>
<name>A0A450T958_9GAMM</name>
<feature type="transmembrane region" description="Helical" evidence="2">
    <location>
        <begin position="12"/>
        <end position="35"/>
    </location>
</feature>
<evidence type="ECO:0000256" key="1">
    <source>
        <dbReference type="SAM" id="MobiDB-lite"/>
    </source>
</evidence>
<evidence type="ECO:0000256" key="2">
    <source>
        <dbReference type="SAM" id="Phobius"/>
    </source>
</evidence>
<dbReference type="PANTHER" id="PTHR35813:SF1">
    <property type="entry name" value="INNER MEMBRANE PROTEIN YBAN"/>
    <property type="match status" value="1"/>
</dbReference>
<evidence type="ECO:0000313" key="3">
    <source>
        <dbReference type="EMBL" id="VFJ63221.1"/>
    </source>
</evidence>
<gene>
    <name evidence="3" type="ORF">BECKFW1821A_GA0114235_11435</name>
</gene>
<keyword evidence="2" id="KW-1133">Transmembrane helix</keyword>
<accession>A0A450T958</accession>
<sequence>MTGQKTSSGSVRALLIILGTLCVALGVLGMVLPLLPTTPFLLLAATCYARSSERFYHWLVTNRWCGEYIRNYREGMGIPLGQKVLAILVLWLVTGSTAWLATSRGWVRWILLGVAVGVTVYLVRIKTYKPKGTSGPSPGGDDASEGETRKGRADHTERQTR</sequence>